<keyword evidence="13" id="KW-0325">Glycoprotein</keyword>
<dbReference type="InterPro" id="IPR008427">
    <property type="entry name" value="Extracellular_membr_CFEM_dom"/>
</dbReference>
<reference evidence="20 21" key="1">
    <citation type="journal article" date="2017" name="G3 (Bethesda)">
        <title>First Draft Genome Sequence of the Pathogenic Fungus Lomentospora prolificans (Formerly Scedosporium prolificans).</title>
        <authorList>
            <person name="Luo R."/>
            <person name="Zimin A."/>
            <person name="Workman R."/>
            <person name="Fan Y."/>
            <person name="Pertea G."/>
            <person name="Grossman N."/>
            <person name="Wear M.P."/>
            <person name="Jia B."/>
            <person name="Miller H."/>
            <person name="Casadevall A."/>
            <person name="Timp W."/>
            <person name="Zhang S.X."/>
            <person name="Salzberg S.L."/>
        </authorList>
    </citation>
    <scope>NUCLEOTIDE SEQUENCE [LARGE SCALE GENOMIC DNA]</scope>
    <source>
        <strain evidence="20 21">JHH-5317</strain>
    </source>
</reference>
<dbReference type="Pfam" id="PF05730">
    <property type="entry name" value="CFEM"/>
    <property type="match status" value="1"/>
</dbReference>
<dbReference type="VEuPathDB" id="FungiDB:jhhlp_006038"/>
<evidence type="ECO:0000256" key="3">
    <source>
        <dbReference type="ARBA" id="ARBA00010031"/>
    </source>
</evidence>
<evidence type="ECO:0000256" key="14">
    <source>
        <dbReference type="ARBA" id="ARBA00023288"/>
    </source>
</evidence>
<accession>A0A2N3N4U0</accession>
<dbReference type="PROSITE" id="PS52012">
    <property type="entry name" value="CFEM"/>
    <property type="match status" value="1"/>
</dbReference>
<keyword evidence="7" id="KW-0336">GPI-anchor</keyword>
<feature type="disulfide bond" evidence="15">
    <location>
        <begin position="49"/>
        <end position="56"/>
    </location>
</feature>
<dbReference type="Proteomes" id="UP000233524">
    <property type="component" value="Unassembled WGS sequence"/>
</dbReference>
<dbReference type="GO" id="GO:0005886">
    <property type="term" value="C:plasma membrane"/>
    <property type="evidence" value="ECO:0007669"/>
    <property type="project" value="UniProtKB-SubCell"/>
</dbReference>
<comment type="similarity">
    <text evidence="3">Belongs to the RBT5 family.</text>
</comment>
<evidence type="ECO:0000256" key="15">
    <source>
        <dbReference type="PROSITE-ProRule" id="PRU01356"/>
    </source>
</evidence>
<evidence type="ECO:0000256" key="7">
    <source>
        <dbReference type="ARBA" id="ARBA00022622"/>
    </source>
</evidence>
<keyword evidence="6" id="KW-0349">Heme</keyword>
<evidence type="ECO:0000256" key="16">
    <source>
        <dbReference type="SAM" id="MobiDB-lite"/>
    </source>
</evidence>
<feature type="chain" id="PRO_5015008049" description="CFEM domain-containing protein" evidence="18">
    <location>
        <begin position="23"/>
        <end position="297"/>
    </location>
</feature>
<comment type="subcellular location">
    <subcellularLocation>
        <location evidence="1">Cell membrane</location>
        <topology evidence="1">Lipid-anchor</topology>
        <topology evidence="1">GPI-anchor</topology>
    </subcellularLocation>
    <subcellularLocation>
        <location evidence="2">Secreted</location>
    </subcellularLocation>
</comment>
<keyword evidence="11 17" id="KW-0472">Membrane</keyword>
<evidence type="ECO:0000259" key="19">
    <source>
        <dbReference type="PROSITE" id="PS52012"/>
    </source>
</evidence>
<dbReference type="STRING" id="41688.A0A2N3N4U0"/>
<feature type="disulfide bond" evidence="15">
    <location>
        <begin position="58"/>
        <end position="91"/>
    </location>
</feature>
<keyword evidence="17" id="KW-0812">Transmembrane</keyword>
<dbReference type="SMART" id="SM00747">
    <property type="entry name" value="CFEM"/>
    <property type="match status" value="1"/>
</dbReference>
<evidence type="ECO:0000256" key="9">
    <source>
        <dbReference type="ARBA" id="ARBA00022729"/>
    </source>
</evidence>
<keyword evidence="4" id="KW-1003">Cell membrane</keyword>
<keyword evidence="17" id="KW-1133">Transmembrane helix</keyword>
<name>A0A2N3N4U0_9PEZI</name>
<feature type="compositionally biased region" description="Polar residues" evidence="16">
    <location>
        <begin position="183"/>
        <end position="200"/>
    </location>
</feature>
<dbReference type="EMBL" id="NLAX01000701">
    <property type="protein sequence ID" value="PKS07434.1"/>
    <property type="molecule type" value="Genomic_DNA"/>
</dbReference>
<evidence type="ECO:0000256" key="1">
    <source>
        <dbReference type="ARBA" id="ARBA00004609"/>
    </source>
</evidence>
<keyword evidence="10" id="KW-0408">Iron</keyword>
<keyword evidence="12 15" id="KW-1015">Disulfide bond</keyword>
<dbReference type="GO" id="GO:0098552">
    <property type="term" value="C:side of membrane"/>
    <property type="evidence" value="ECO:0007669"/>
    <property type="project" value="UniProtKB-KW"/>
</dbReference>
<feature type="compositionally biased region" description="Low complexity" evidence="16">
    <location>
        <begin position="136"/>
        <end position="167"/>
    </location>
</feature>
<sequence length="297" mass="30567">MTKCSSLAKAFAWVLTLRVVTGQAEISVVDPCGQGCINDLAGRAAEFGCEAGSFACFCTNQDFTFGARDCAQQSCGQAVADQVNVFATAVCAAASPPNPTPTPTNQQLPPPPAQEANPPADSTPAERPTPEQAPQSTATESTSTEVTTSATLTTSTRAAAATTSSASPNGAEQSDDDDDNEASGPTGSEEQNNDEQSSQTGLGGLSVAAKAGIGASIGVVGLSALLVALFLFLRRRSKKSGAPSHGYKISGPMPGSGRDYADSHSDFGKEHHGTSELEMTSRRYEDMLPRAQPSSMI</sequence>
<evidence type="ECO:0000256" key="5">
    <source>
        <dbReference type="ARBA" id="ARBA00022525"/>
    </source>
</evidence>
<keyword evidence="8" id="KW-0479">Metal-binding</keyword>
<feature type="region of interest" description="Disordered" evidence="16">
    <location>
        <begin position="97"/>
        <end position="201"/>
    </location>
</feature>
<dbReference type="OrthoDB" id="2019572at2759"/>
<evidence type="ECO:0000256" key="6">
    <source>
        <dbReference type="ARBA" id="ARBA00022617"/>
    </source>
</evidence>
<protein>
    <recommendedName>
        <fullName evidence="19">CFEM domain-containing protein</fullName>
    </recommendedName>
</protein>
<feature type="compositionally biased region" description="Basic and acidic residues" evidence="16">
    <location>
        <begin position="259"/>
        <end position="288"/>
    </location>
</feature>
<dbReference type="GO" id="GO:0005576">
    <property type="term" value="C:extracellular region"/>
    <property type="evidence" value="ECO:0007669"/>
    <property type="project" value="UniProtKB-SubCell"/>
</dbReference>
<feature type="compositionally biased region" description="Pro residues" evidence="16">
    <location>
        <begin position="97"/>
        <end position="113"/>
    </location>
</feature>
<feature type="domain" description="CFEM" evidence="19">
    <location>
        <begin position="1"/>
        <end position="123"/>
    </location>
</feature>
<evidence type="ECO:0000256" key="2">
    <source>
        <dbReference type="ARBA" id="ARBA00004613"/>
    </source>
</evidence>
<organism evidence="20 21">
    <name type="scientific">Lomentospora prolificans</name>
    <dbReference type="NCBI Taxonomy" id="41688"/>
    <lineage>
        <taxon>Eukaryota</taxon>
        <taxon>Fungi</taxon>
        <taxon>Dikarya</taxon>
        <taxon>Ascomycota</taxon>
        <taxon>Pezizomycotina</taxon>
        <taxon>Sordariomycetes</taxon>
        <taxon>Hypocreomycetidae</taxon>
        <taxon>Microascales</taxon>
        <taxon>Microascaceae</taxon>
        <taxon>Lomentospora</taxon>
    </lineage>
</organism>
<dbReference type="PANTHER" id="PTHR37928:SF1">
    <property type="entry name" value="CFEM DOMAIN PROTEIN (AFU_ORTHOLOGUE AFUA_6G14090)"/>
    <property type="match status" value="1"/>
</dbReference>
<feature type="transmembrane region" description="Helical" evidence="17">
    <location>
        <begin position="213"/>
        <end position="233"/>
    </location>
</feature>
<proteinExistence type="inferred from homology"/>
<evidence type="ECO:0000313" key="20">
    <source>
        <dbReference type="EMBL" id="PKS07434.1"/>
    </source>
</evidence>
<evidence type="ECO:0000256" key="11">
    <source>
        <dbReference type="ARBA" id="ARBA00023136"/>
    </source>
</evidence>
<dbReference type="InterPro" id="IPR051735">
    <property type="entry name" value="CFEM_domain"/>
</dbReference>
<evidence type="ECO:0000256" key="17">
    <source>
        <dbReference type="SAM" id="Phobius"/>
    </source>
</evidence>
<keyword evidence="9 18" id="KW-0732">Signal</keyword>
<keyword evidence="14" id="KW-0449">Lipoprotein</keyword>
<evidence type="ECO:0000256" key="10">
    <source>
        <dbReference type="ARBA" id="ARBA00023004"/>
    </source>
</evidence>
<keyword evidence="5" id="KW-0964">Secreted</keyword>
<feature type="region of interest" description="Disordered" evidence="16">
    <location>
        <begin position="239"/>
        <end position="297"/>
    </location>
</feature>
<feature type="signal peptide" evidence="18">
    <location>
        <begin position="1"/>
        <end position="22"/>
    </location>
</feature>
<dbReference type="InParanoid" id="A0A2N3N4U0"/>
<keyword evidence="21" id="KW-1185">Reference proteome</keyword>
<evidence type="ECO:0000256" key="18">
    <source>
        <dbReference type="SAM" id="SignalP"/>
    </source>
</evidence>
<comment type="caution">
    <text evidence="20">The sequence shown here is derived from an EMBL/GenBank/DDBJ whole genome shotgun (WGS) entry which is preliminary data.</text>
</comment>
<evidence type="ECO:0000313" key="21">
    <source>
        <dbReference type="Proteomes" id="UP000233524"/>
    </source>
</evidence>
<dbReference type="PANTHER" id="PTHR37928">
    <property type="entry name" value="CFEM DOMAIN PROTEIN (AFU_ORTHOLOGUE AFUA_6G14090)"/>
    <property type="match status" value="1"/>
</dbReference>
<evidence type="ECO:0000256" key="8">
    <source>
        <dbReference type="ARBA" id="ARBA00022723"/>
    </source>
</evidence>
<dbReference type="GO" id="GO:0046872">
    <property type="term" value="F:metal ion binding"/>
    <property type="evidence" value="ECO:0007669"/>
    <property type="project" value="UniProtKB-KW"/>
</dbReference>
<gene>
    <name evidence="20" type="ORF">jhhlp_006038</name>
</gene>
<evidence type="ECO:0000256" key="12">
    <source>
        <dbReference type="ARBA" id="ARBA00023157"/>
    </source>
</evidence>
<evidence type="ECO:0000256" key="13">
    <source>
        <dbReference type="ARBA" id="ARBA00023180"/>
    </source>
</evidence>
<dbReference type="AlphaFoldDB" id="A0A2N3N4U0"/>
<evidence type="ECO:0000256" key="4">
    <source>
        <dbReference type="ARBA" id="ARBA00022475"/>
    </source>
</evidence>
<comment type="caution">
    <text evidence="15">Lacks conserved residue(s) required for the propagation of feature annotation.</text>
</comment>